<organism evidence="1">
    <name type="scientific">Lepeophtheirus salmonis</name>
    <name type="common">Salmon louse</name>
    <name type="synonym">Caligus salmonis</name>
    <dbReference type="NCBI Taxonomy" id="72036"/>
    <lineage>
        <taxon>Eukaryota</taxon>
        <taxon>Metazoa</taxon>
        <taxon>Ecdysozoa</taxon>
        <taxon>Arthropoda</taxon>
        <taxon>Crustacea</taxon>
        <taxon>Multicrustacea</taxon>
        <taxon>Hexanauplia</taxon>
        <taxon>Copepoda</taxon>
        <taxon>Siphonostomatoida</taxon>
        <taxon>Caligidae</taxon>
        <taxon>Lepeophtheirus</taxon>
    </lineage>
</organism>
<protein>
    <submittedName>
        <fullName evidence="1">Uncharacterized protein</fullName>
    </submittedName>
</protein>
<dbReference type="AlphaFoldDB" id="A0A0K2V9Z9"/>
<proteinExistence type="predicted"/>
<reference evidence="1" key="1">
    <citation type="submission" date="2014-05" db="EMBL/GenBank/DDBJ databases">
        <authorList>
            <person name="Chronopoulou M."/>
        </authorList>
    </citation>
    <scope>NUCLEOTIDE SEQUENCE</scope>
    <source>
        <tissue evidence="1">Whole organism</tissue>
    </source>
</reference>
<evidence type="ECO:0000313" key="1">
    <source>
        <dbReference type="EMBL" id="CDW46992.1"/>
    </source>
</evidence>
<dbReference type="EMBL" id="HACA01029631">
    <property type="protein sequence ID" value="CDW46992.1"/>
    <property type="molecule type" value="Transcribed_RNA"/>
</dbReference>
<sequence>MVSYFLADNGLQDLGFWATDTTGLPLDMHPKSVLVGFGIRAQVGQKCKKIV</sequence>
<accession>A0A0K2V9Z9</accession>
<name>A0A0K2V9Z9_LEPSM</name>